<organism evidence="2 3">
    <name type="scientific">Bifidobacterium pullorum subsp. gallinarum</name>
    <dbReference type="NCBI Taxonomy" id="78344"/>
    <lineage>
        <taxon>Bacteria</taxon>
        <taxon>Bacillati</taxon>
        <taxon>Actinomycetota</taxon>
        <taxon>Actinomycetes</taxon>
        <taxon>Bifidobacteriales</taxon>
        <taxon>Bifidobacteriaceae</taxon>
        <taxon>Bifidobacterium</taxon>
    </lineage>
</organism>
<proteinExistence type="predicted"/>
<keyword evidence="1" id="KW-0732">Signal</keyword>
<reference evidence="2" key="2">
    <citation type="submission" date="2021-09" db="EMBL/GenBank/DDBJ databases">
        <authorList>
            <person name="Gilroy R."/>
        </authorList>
    </citation>
    <scope>NUCLEOTIDE SEQUENCE</scope>
    <source>
        <strain evidence="2">ChiBcolR7-4860</strain>
    </source>
</reference>
<name>A0A921IXT2_9BIFI</name>
<accession>A0A921IXT2</accession>
<reference evidence="2" key="1">
    <citation type="journal article" date="2021" name="PeerJ">
        <title>Extensive microbial diversity within the chicken gut microbiome revealed by metagenomics and culture.</title>
        <authorList>
            <person name="Gilroy R."/>
            <person name="Ravi A."/>
            <person name="Getino M."/>
            <person name="Pursley I."/>
            <person name="Horton D.L."/>
            <person name="Alikhan N.F."/>
            <person name="Baker D."/>
            <person name="Gharbi K."/>
            <person name="Hall N."/>
            <person name="Watson M."/>
            <person name="Adriaenssens E.M."/>
            <person name="Foster-Nyarko E."/>
            <person name="Jarju S."/>
            <person name="Secka A."/>
            <person name="Antonio M."/>
            <person name="Oren A."/>
            <person name="Chaudhuri R.R."/>
            <person name="La Ragione R."/>
            <person name="Hildebrand F."/>
            <person name="Pallen M.J."/>
        </authorList>
    </citation>
    <scope>NUCLEOTIDE SEQUENCE</scope>
    <source>
        <strain evidence="2">ChiBcolR7-4860</strain>
    </source>
</reference>
<feature type="chain" id="PRO_5038401775" evidence="1">
    <location>
        <begin position="21"/>
        <end position="103"/>
    </location>
</feature>
<protein>
    <submittedName>
        <fullName evidence="2">Uncharacterized protein</fullName>
    </submittedName>
</protein>
<comment type="caution">
    <text evidence="2">The sequence shown here is derived from an EMBL/GenBank/DDBJ whole genome shotgun (WGS) entry which is preliminary data.</text>
</comment>
<dbReference type="Proteomes" id="UP000786560">
    <property type="component" value="Unassembled WGS sequence"/>
</dbReference>
<evidence type="ECO:0000313" key="3">
    <source>
        <dbReference type="Proteomes" id="UP000786560"/>
    </source>
</evidence>
<dbReference type="AlphaFoldDB" id="A0A921IXT2"/>
<evidence type="ECO:0000313" key="2">
    <source>
        <dbReference type="EMBL" id="HJG41112.1"/>
    </source>
</evidence>
<feature type="signal peptide" evidence="1">
    <location>
        <begin position="1"/>
        <end position="20"/>
    </location>
</feature>
<evidence type="ECO:0000256" key="1">
    <source>
        <dbReference type="SAM" id="SignalP"/>
    </source>
</evidence>
<dbReference type="EMBL" id="DYUX01000007">
    <property type="protein sequence ID" value="HJG41112.1"/>
    <property type="molecule type" value="Genomic_DNA"/>
</dbReference>
<dbReference type="RefSeq" id="WP_033510398.1">
    <property type="nucleotide sequence ID" value="NZ_DYUX01000007.1"/>
</dbReference>
<gene>
    <name evidence="2" type="ORF">K8U73_01785</name>
</gene>
<sequence length="103" mass="11326">MKTKKRIAALMAAVSCAAVFGVGVPSAYAWYNMGERNDSSMTGLWKFNWTHSYASCQARATACTARAWQDGQYAAEIALTRNEIADAEKYGKEQLTNDGAEIY</sequence>